<dbReference type="InterPro" id="IPR036390">
    <property type="entry name" value="WH_DNA-bd_sf"/>
</dbReference>
<sequence length="309" mass="33729">MLTSDDLAFFSVLVGSRSLAESARKLNVTPPAVTQRLRALEEKVGVRLIDRTGKSLFLTEEGSLVASHSVIVSNAIDELSEALADRRGVVRGHLRIAAPHGFGRQHVAPVVEAFAREHKSALATLELSDHPSALLIESFEVIIHIGARGHLDQVVTTLAPNRRILCASPQYLTSASPILEPADLARHRCLAVRENEEDVTLWRFTGPRQETATVRINPAMSSNDGSVIRDWALAGQGVMMRSEWSVAEDLVAGRLQEVLPDWQLPSADIIAMLGSRHGRSARSTAFLKLLRQSLKPPPWRSGNMASVGQ</sequence>
<feature type="domain" description="HTH lysR-type" evidence="5">
    <location>
        <begin position="2"/>
        <end position="59"/>
    </location>
</feature>
<keyword evidence="4" id="KW-0804">Transcription</keyword>
<evidence type="ECO:0000313" key="8">
    <source>
        <dbReference type="Proteomes" id="UP000319481"/>
    </source>
</evidence>
<dbReference type="Proteomes" id="UP001151018">
    <property type="component" value="Unassembled WGS sequence"/>
</dbReference>
<reference evidence="7" key="2">
    <citation type="submission" date="2019-02" db="EMBL/GenBank/DDBJ databases">
        <authorList>
            <person name="Baeyen S."/>
        </authorList>
    </citation>
    <scope>NUCLEOTIDE SEQUENCE</scope>
    <source>
        <strain evidence="7">GBBC3283</strain>
    </source>
</reference>
<keyword evidence="3" id="KW-0238">DNA-binding</keyword>
<dbReference type="SUPFAM" id="SSF46785">
    <property type="entry name" value="Winged helix' DNA-binding domain"/>
    <property type="match status" value="1"/>
</dbReference>
<name>A0A9X3KNA2_9HYPH</name>
<dbReference type="PRINTS" id="PR00039">
    <property type="entry name" value="HTHLYSR"/>
</dbReference>
<accession>A0A9X3KNA2</accession>
<evidence type="ECO:0000256" key="3">
    <source>
        <dbReference type="ARBA" id="ARBA00023125"/>
    </source>
</evidence>
<evidence type="ECO:0000313" key="6">
    <source>
        <dbReference type="EMBL" id="MCZ7937964.1"/>
    </source>
</evidence>
<organism evidence="6 9">
    <name type="scientific">Agrobacterium salinitolerans</name>
    <dbReference type="NCBI Taxonomy" id="1183413"/>
    <lineage>
        <taxon>Bacteria</taxon>
        <taxon>Pseudomonadati</taxon>
        <taxon>Pseudomonadota</taxon>
        <taxon>Alphaproteobacteria</taxon>
        <taxon>Hyphomicrobiales</taxon>
        <taxon>Rhizobiaceae</taxon>
        <taxon>Rhizobium/Agrobacterium group</taxon>
        <taxon>Agrobacterium</taxon>
    </lineage>
</organism>
<dbReference type="PANTHER" id="PTHR30537:SF5">
    <property type="entry name" value="HTH-TYPE TRANSCRIPTIONAL ACTIVATOR TTDR-RELATED"/>
    <property type="match status" value="1"/>
</dbReference>
<dbReference type="GeneID" id="79864377"/>
<evidence type="ECO:0000259" key="5">
    <source>
        <dbReference type="PROSITE" id="PS50931"/>
    </source>
</evidence>
<evidence type="ECO:0000313" key="9">
    <source>
        <dbReference type="Proteomes" id="UP001151018"/>
    </source>
</evidence>
<dbReference type="RefSeq" id="WP_142913358.1">
    <property type="nucleotide sequence ID" value="NZ_JAPZLN010000004.1"/>
</dbReference>
<keyword evidence="8" id="KW-1185">Reference proteome</keyword>
<evidence type="ECO:0000256" key="2">
    <source>
        <dbReference type="ARBA" id="ARBA00023015"/>
    </source>
</evidence>
<evidence type="ECO:0000313" key="7">
    <source>
        <dbReference type="EMBL" id="TRA88407.1"/>
    </source>
</evidence>
<dbReference type="EMBL" id="SGNZ01000008">
    <property type="protein sequence ID" value="TRA88407.1"/>
    <property type="molecule type" value="Genomic_DNA"/>
</dbReference>
<keyword evidence="2" id="KW-0805">Transcription regulation</keyword>
<dbReference type="InterPro" id="IPR005119">
    <property type="entry name" value="LysR_subst-bd"/>
</dbReference>
<dbReference type="Pfam" id="PF03466">
    <property type="entry name" value="LysR_substrate"/>
    <property type="match status" value="1"/>
</dbReference>
<dbReference type="GO" id="GO:0003700">
    <property type="term" value="F:DNA-binding transcription factor activity"/>
    <property type="evidence" value="ECO:0007669"/>
    <property type="project" value="InterPro"/>
</dbReference>
<protein>
    <submittedName>
        <fullName evidence="6">LysR family transcriptional regulator</fullName>
    </submittedName>
</protein>
<dbReference type="InterPro" id="IPR058163">
    <property type="entry name" value="LysR-type_TF_proteobact-type"/>
</dbReference>
<reference evidence="6" key="3">
    <citation type="submission" date="2022-12" db="EMBL/GenBank/DDBJ databases">
        <title>Draft genome sequences of 22 rhizogenic Agrobacterium biovar 1 strains, the causative agent of hairy root disease.</title>
        <authorList>
            <person name="Kim N."/>
            <person name="Vargas P."/>
            <person name="Rediers H."/>
        </authorList>
    </citation>
    <scope>NUCLEOTIDE SEQUENCE</scope>
    <source>
        <strain evidence="6">ST15.13.006</strain>
    </source>
</reference>
<dbReference type="SUPFAM" id="SSF53850">
    <property type="entry name" value="Periplasmic binding protein-like II"/>
    <property type="match status" value="1"/>
</dbReference>
<dbReference type="InterPro" id="IPR000847">
    <property type="entry name" value="LysR_HTH_N"/>
</dbReference>
<dbReference type="AlphaFoldDB" id="A0A9X3KNA2"/>
<dbReference type="Gene3D" id="3.40.190.290">
    <property type="match status" value="1"/>
</dbReference>
<dbReference type="Gene3D" id="1.10.10.10">
    <property type="entry name" value="Winged helix-like DNA-binding domain superfamily/Winged helix DNA-binding domain"/>
    <property type="match status" value="1"/>
</dbReference>
<dbReference type="InterPro" id="IPR036388">
    <property type="entry name" value="WH-like_DNA-bd_sf"/>
</dbReference>
<dbReference type="Proteomes" id="UP000319481">
    <property type="component" value="Unassembled WGS sequence"/>
</dbReference>
<evidence type="ECO:0000256" key="4">
    <source>
        <dbReference type="ARBA" id="ARBA00023163"/>
    </source>
</evidence>
<dbReference type="EMBL" id="JAPZLR010000006">
    <property type="protein sequence ID" value="MCZ7937964.1"/>
    <property type="molecule type" value="Genomic_DNA"/>
</dbReference>
<dbReference type="PANTHER" id="PTHR30537">
    <property type="entry name" value="HTH-TYPE TRANSCRIPTIONAL REGULATOR"/>
    <property type="match status" value="1"/>
</dbReference>
<dbReference type="GO" id="GO:0003677">
    <property type="term" value="F:DNA binding"/>
    <property type="evidence" value="ECO:0007669"/>
    <property type="project" value="UniProtKB-KW"/>
</dbReference>
<reference evidence="7 8" key="1">
    <citation type="journal article" date="2019" name="Appl. Microbiol. Biotechnol.">
        <title>Differential efficiency of wild type rhizogenic strains for rol gene transformation of plants.</title>
        <authorList>
            <person name="Desmet S."/>
            <person name="De Keyser E."/>
            <person name="Van Vaerenbergh J."/>
            <person name="Baeyen S."/>
            <person name="Van Huylenbroeck J."/>
            <person name="Geelen D."/>
            <person name="Dhooghe E."/>
        </authorList>
    </citation>
    <scope>NUCLEOTIDE SEQUENCE [LARGE SCALE GENOMIC DNA]</scope>
    <source>
        <strain evidence="7 8">GBBC3283</strain>
    </source>
</reference>
<proteinExistence type="inferred from homology"/>
<gene>
    <name evidence="7" type="ORF">EXN23_15615</name>
    <name evidence="6" type="ORF">O9X88_10435</name>
</gene>
<evidence type="ECO:0000256" key="1">
    <source>
        <dbReference type="ARBA" id="ARBA00009437"/>
    </source>
</evidence>
<comment type="similarity">
    <text evidence="1">Belongs to the LysR transcriptional regulatory family.</text>
</comment>
<dbReference type="PROSITE" id="PS50931">
    <property type="entry name" value="HTH_LYSR"/>
    <property type="match status" value="1"/>
</dbReference>
<dbReference type="Pfam" id="PF00126">
    <property type="entry name" value="HTH_1"/>
    <property type="match status" value="1"/>
</dbReference>
<comment type="caution">
    <text evidence="6">The sequence shown here is derived from an EMBL/GenBank/DDBJ whole genome shotgun (WGS) entry which is preliminary data.</text>
</comment>